<keyword evidence="6" id="KW-1185">Reference proteome</keyword>
<dbReference type="WBParaSite" id="nRc.2.0.1.t36145-RA">
    <property type="protein sequence ID" value="nRc.2.0.1.t36145-RA"/>
    <property type="gene ID" value="nRc.2.0.1.g36145"/>
</dbReference>
<dbReference type="InterPro" id="IPR008952">
    <property type="entry name" value="Tetraspanin_EC2_sf"/>
</dbReference>
<dbReference type="InterPro" id="IPR018499">
    <property type="entry name" value="Tetraspanin/Peripherin"/>
</dbReference>
<dbReference type="SUPFAM" id="SSF48652">
    <property type="entry name" value="Tetraspanin"/>
    <property type="match status" value="1"/>
</dbReference>
<evidence type="ECO:0000256" key="4">
    <source>
        <dbReference type="ARBA" id="ARBA00023136"/>
    </source>
</evidence>
<evidence type="ECO:0000256" key="3">
    <source>
        <dbReference type="ARBA" id="ARBA00022989"/>
    </source>
</evidence>
<accession>A0A915KCP3</accession>
<dbReference type="PRINTS" id="PR00259">
    <property type="entry name" value="TMFOUR"/>
</dbReference>
<comment type="subcellular location">
    <subcellularLocation>
        <location evidence="1">Membrane</location>
        <topology evidence="1">Multi-pass membrane protein</topology>
    </subcellularLocation>
</comment>
<organism evidence="6 7">
    <name type="scientific">Romanomermis culicivorax</name>
    <name type="common">Nematode worm</name>
    <dbReference type="NCBI Taxonomy" id="13658"/>
    <lineage>
        <taxon>Eukaryota</taxon>
        <taxon>Metazoa</taxon>
        <taxon>Ecdysozoa</taxon>
        <taxon>Nematoda</taxon>
        <taxon>Enoplea</taxon>
        <taxon>Dorylaimia</taxon>
        <taxon>Mermithida</taxon>
        <taxon>Mermithoidea</taxon>
        <taxon>Mermithidae</taxon>
        <taxon>Romanomermis</taxon>
    </lineage>
</organism>
<evidence type="ECO:0000313" key="7">
    <source>
        <dbReference type="WBParaSite" id="nRc.2.0.1.t36145-RA"/>
    </source>
</evidence>
<dbReference type="Gene3D" id="1.10.1450.10">
    <property type="entry name" value="Tetraspanin"/>
    <property type="match status" value="1"/>
</dbReference>
<dbReference type="Pfam" id="PF00335">
    <property type="entry name" value="Tetraspanin"/>
    <property type="match status" value="1"/>
</dbReference>
<proteinExistence type="predicted"/>
<keyword evidence="2 5" id="KW-0812">Transmembrane</keyword>
<evidence type="ECO:0000256" key="2">
    <source>
        <dbReference type="ARBA" id="ARBA00022692"/>
    </source>
</evidence>
<dbReference type="AlphaFoldDB" id="A0A915KCP3"/>
<protein>
    <submittedName>
        <fullName evidence="7">Tetraspanin</fullName>
    </submittedName>
</protein>
<dbReference type="OMA" id="FACNEAN"/>
<dbReference type="PANTHER" id="PTHR19282">
    <property type="entry name" value="TETRASPANIN"/>
    <property type="match status" value="1"/>
</dbReference>
<feature type="transmembrane region" description="Helical" evidence="5">
    <location>
        <begin position="12"/>
        <end position="35"/>
    </location>
</feature>
<sequence length="165" mass="18510">MGSRLSRFYLDPALIFVMLGGLTFVIGFSGCIGALRENTCLLSLYSVFVGILLLIELSIGIMGFVFKDFVKNQLATELNQMIVFYREDPDLQSVIDWIQMDWLRCCGINGPNDWDKNIYFNNFSASLGSPEADGVPFSCCIHPGDLMNYYCGHGVRRPGFVSHEL</sequence>
<dbReference type="GO" id="GO:0005886">
    <property type="term" value="C:plasma membrane"/>
    <property type="evidence" value="ECO:0007669"/>
    <property type="project" value="TreeGrafter"/>
</dbReference>
<evidence type="ECO:0000256" key="1">
    <source>
        <dbReference type="ARBA" id="ARBA00004141"/>
    </source>
</evidence>
<dbReference type="PANTHER" id="PTHR19282:SF431">
    <property type="entry name" value="TETRASPANIN 26A, ISOFORM B-RELATED"/>
    <property type="match status" value="1"/>
</dbReference>
<reference evidence="7" key="1">
    <citation type="submission" date="2022-11" db="UniProtKB">
        <authorList>
            <consortium name="WormBaseParasite"/>
        </authorList>
    </citation>
    <scope>IDENTIFICATION</scope>
</reference>
<name>A0A915KCP3_ROMCU</name>
<evidence type="ECO:0000256" key="5">
    <source>
        <dbReference type="SAM" id="Phobius"/>
    </source>
</evidence>
<dbReference type="Proteomes" id="UP000887565">
    <property type="component" value="Unplaced"/>
</dbReference>
<keyword evidence="4 5" id="KW-0472">Membrane</keyword>
<keyword evidence="3 5" id="KW-1133">Transmembrane helix</keyword>
<evidence type="ECO:0000313" key="6">
    <source>
        <dbReference type="Proteomes" id="UP000887565"/>
    </source>
</evidence>
<dbReference type="PROSITE" id="PS51257">
    <property type="entry name" value="PROKAR_LIPOPROTEIN"/>
    <property type="match status" value="1"/>
</dbReference>
<feature type="transmembrane region" description="Helical" evidence="5">
    <location>
        <begin position="41"/>
        <end position="66"/>
    </location>
</feature>